<dbReference type="SUPFAM" id="SSF51735">
    <property type="entry name" value="NAD(P)-binding Rossmann-fold domains"/>
    <property type="match status" value="1"/>
</dbReference>
<gene>
    <name evidence="3" type="ORF">N0D28_00090</name>
</gene>
<dbReference type="Gene3D" id="3.30.360.10">
    <property type="entry name" value="Dihydrodipicolinate Reductase, domain 2"/>
    <property type="match status" value="1"/>
</dbReference>
<accession>A0ABY5YIE0</accession>
<reference evidence="3" key="1">
    <citation type="submission" date="2022-09" db="EMBL/GenBank/DDBJ databases">
        <title>genome sequence of Deinococcus rubellus.</title>
        <authorList>
            <person name="Srinivasan S."/>
        </authorList>
    </citation>
    <scope>NUCLEOTIDE SEQUENCE</scope>
    <source>
        <strain evidence="3">Ant6</strain>
    </source>
</reference>
<evidence type="ECO:0000259" key="2">
    <source>
        <dbReference type="Pfam" id="PF22725"/>
    </source>
</evidence>
<dbReference type="InterPro" id="IPR055170">
    <property type="entry name" value="GFO_IDH_MocA-like_dom"/>
</dbReference>
<keyword evidence="4" id="KW-1185">Reference proteome</keyword>
<evidence type="ECO:0000313" key="4">
    <source>
        <dbReference type="Proteomes" id="UP001060261"/>
    </source>
</evidence>
<dbReference type="Pfam" id="PF22725">
    <property type="entry name" value="GFO_IDH_MocA_C3"/>
    <property type="match status" value="1"/>
</dbReference>
<sequence>MTSANGSEFRIALVGCGSMANTWVDYALQRDDAEIVALVDLNEATALTLAEKHHLGGVPIFKDVAEAIQATGANLVFDVTIPEAHEAVTLAALQAGCNVLGEKPLAAGMDPARRMVAVAGQTGHTYAVMQNRRYLPQIHAFRDLVRGHIGTPGFTTANFFIGAHFGGFRDAMASPLLLDMAIHTFDQARFILGADPVSVYCQEFNPPGSWYTGAAAAACIFEFAGGQIFTYNGSWCAEGAPTSWEAEWRVMGSAGTAIWDGTHAPHAEVVTDPQQEGFLRDFRRVEAGASFNNPGPEGHFGCLDEMFAALSEKRPPETDCADNIKSLSMVFGAVESARRGEKVLLGEPTQEGVSR</sequence>
<feature type="domain" description="GFO/IDH/MocA-like oxidoreductase" evidence="2">
    <location>
        <begin position="147"/>
        <end position="257"/>
    </location>
</feature>
<dbReference type="EMBL" id="CP104213">
    <property type="protein sequence ID" value="UWX64117.1"/>
    <property type="molecule type" value="Genomic_DNA"/>
</dbReference>
<dbReference type="InterPro" id="IPR051450">
    <property type="entry name" value="Gfo/Idh/MocA_Oxidoreductases"/>
</dbReference>
<dbReference type="RefSeq" id="WP_260560392.1">
    <property type="nucleotide sequence ID" value="NZ_BAABEC010000020.1"/>
</dbReference>
<dbReference type="Gene3D" id="3.40.50.720">
    <property type="entry name" value="NAD(P)-binding Rossmann-like Domain"/>
    <property type="match status" value="1"/>
</dbReference>
<protein>
    <submittedName>
        <fullName evidence="3">Gfo/Idh/MocA family oxidoreductase</fullName>
    </submittedName>
</protein>
<name>A0ABY5YIE0_9DEIO</name>
<feature type="domain" description="Gfo/Idh/MocA-like oxidoreductase N-terminal" evidence="1">
    <location>
        <begin position="9"/>
        <end position="128"/>
    </location>
</feature>
<evidence type="ECO:0000313" key="3">
    <source>
        <dbReference type="EMBL" id="UWX64117.1"/>
    </source>
</evidence>
<evidence type="ECO:0000259" key="1">
    <source>
        <dbReference type="Pfam" id="PF01408"/>
    </source>
</evidence>
<dbReference type="InterPro" id="IPR000683">
    <property type="entry name" value="Gfo/Idh/MocA-like_OxRdtase_N"/>
</dbReference>
<proteinExistence type="predicted"/>
<dbReference type="SUPFAM" id="SSF55347">
    <property type="entry name" value="Glyceraldehyde-3-phosphate dehydrogenase-like, C-terminal domain"/>
    <property type="match status" value="1"/>
</dbReference>
<organism evidence="3 4">
    <name type="scientific">Deinococcus rubellus</name>
    <dbReference type="NCBI Taxonomy" id="1889240"/>
    <lineage>
        <taxon>Bacteria</taxon>
        <taxon>Thermotogati</taxon>
        <taxon>Deinococcota</taxon>
        <taxon>Deinococci</taxon>
        <taxon>Deinococcales</taxon>
        <taxon>Deinococcaceae</taxon>
        <taxon>Deinococcus</taxon>
    </lineage>
</organism>
<dbReference type="PANTHER" id="PTHR43377:SF1">
    <property type="entry name" value="BILIVERDIN REDUCTASE A"/>
    <property type="match status" value="1"/>
</dbReference>
<dbReference type="InterPro" id="IPR036291">
    <property type="entry name" value="NAD(P)-bd_dom_sf"/>
</dbReference>
<dbReference type="Pfam" id="PF01408">
    <property type="entry name" value="GFO_IDH_MocA"/>
    <property type="match status" value="1"/>
</dbReference>
<dbReference type="Proteomes" id="UP001060261">
    <property type="component" value="Chromosome"/>
</dbReference>
<dbReference type="PANTHER" id="PTHR43377">
    <property type="entry name" value="BILIVERDIN REDUCTASE A"/>
    <property type="match status" value="1"/>
</dbReference>